<evidence type="ECO:0000259" key="2">
    <source>
        <dbReference type="Pfam" id="PF14111"/>
    </source>
</evidence>
<dbReference type="InterPro" id="IPR025558">
    <property type="entry name" value="DUF4283"/>
</dbReference>
<feature type="compositionally biased region" description="Acidic residues" evidence="1">
    <location>
        <begin position="362"/>
        <end position="373"/>
    </location>
</feature>
<dbReference type="AlphaFoldDB" id="A0AA88RTX2"/>
<comment type="caution">
    <text evidence="3">The sequence shown here is derived from an EMBL/GenBank/DDBJ whole genome shotgun (WGS) entry which is preliminary data.</text>
</comment>
<proteinExistence type="predicted"/>
<reference evidence="3" key="1">
    <citation type="submission" date="2022-12" db="EMBL/GenBank/DDBJ databases">
        <title>Draft genome assemblies for two species of Escallonia (Escalloniales).</title>
        <authorList>
            <person name="Chanderbali A."/>
            <person name="Dervinis C."/>
            <person name="Anghel I."/>
            <person name="Soltis D."/>
            <person name="Soltis P."/>
            <person name="Zapata F."/>
        </authorList>
    </citation>
    <scope>NUCLEOTIDE SEQUENCE</scope>
    <source>
        <strain evidence="3">UCBG92.1500</strain>
        <tissue evidence="3">Leaf</tissue>
    </source>
</reference>
<feature type="region of interest" description="Disordered" evidence="1">
    <location>
        <begin position="361"/>
        <end position="411"/>
    </location>
</feature>
<dbReference type="EMBL" id="JAVXUO010000750">
    <property type="protein sequence ID" value="KAK2989361.1"/>
    <property type="molecule type" value="Genomic_DNA"/>
</dbReference>
<feature type="compositionally biased region" description="Basic and acidic residues" evidence="1">
    <location>
        <begin position="323"/>
        <end position="332"/>
    </location>
</feature>
<evidence type="ECO:0000313" key="3">
    <source>
        <dbReference type="EMBL" id="KAK2989361.1"/>
    </source>
</evidence>
<evidence type="ECO:0000256" key="1">
    <source>
        <dbReference type="SAM" id="MobiDB-lite"/>
    </source>
</evidence>
<dbReference type="PANTHER" id="PTHR33233">
    <property type="entry name" value="ENDONUCLEASE/EXONUCLEASE/PHOSPHATASE"/>
    <property type="match status" value="1"/>
</dbReference>
<gene>
    <name evidence="3" type="ORF">RJ640_003043</name>
</gene>
<feature type="region of interest" description="Disordered" evidence="1">
    <location>
        <begin position="320"/>
        <end position="346"/>
    </location>
</feature>
<feature type="domain" description="DUF4283" evidence="2">
    <location>
        <begin position="123"/>
        <end position="205"/>
    </location>
</feature>
<dbReference type="Proteomes" id="UP001187471">
    <property type="component" value="Unassembled WGS sequence"/>
</dbReference>
<feature type="compositionally biased region" description="Polar residues" evidence="1">
    <location>
        <begin position="379"/>
        <end position="390"/>
    </location>
</feature>
<name>A0AA88RTX2_9ASTE</name>
<feature type="compositionally biased region" description="Low complexity" evidence="1">
    <location>
        <begin position="391"/>
        <end position="402"/>
    </location>
</feature>
<keyword evidence="4" id="KW-1185">Reference proteome</keyword>
<accession>A0AA88RTX2</accession>
<protein>
    <recommendedName>
        <fullName evidence="2">DUF4283 domain-containing protein</fullName>
    </recommendedName>
</protein>
<organism evidence="3 4">
    <name type="scientific">Escallonia rubra</name>
    <dbReference type="NCBI Taxonomy" id="112253"/>
    <lineage>
        <taxon>Eukaryota</taxon>
        <taxon>Viridiplantae</taxon>
        <taxon>Streptophyta</taxon>
        <taxon>Embryophyta</taxon>
        <taxon>Tracheophyta</taxon>
        <taxon>Spermatophyta</taxon>
        <taxon>Magnoliopsida</taxon>
        <taxon>eudicotyledons</taxon>
        <taxon>Gunneridae</taxon>
        <taxon>Pentapetalae</taxon>
        <taxon>asterids</taxon>
        <taxon>campanulids</taxon>
        <taxon>Escalloniales</taxon>
        <taxon>Escalloniaceae</taxon>
        <taxon>Escallonia</taxon>
    </lineage>
</organism>
<evidence type="ECO:0000313" key="4">
    <source>
        <dbReference type="Proteomes" id="UP001187471"/>
    </source>
</evidence>
<feature type="compositionally biased region" description="Polar residues" evidence="1">
    <location>
        <begin position="334"/>
        <end position="343"/>
    </location>
</feature>
<sequence>MKTINAEQLSSAVSEQTQIAQESQPATIMTRVANVSRTGITHAPHDSGSCTNKVIEFPAFTEEIVGKTESKSQQAPIAKSYASIVRPNREFVHEHKLEFIKPQDIEGQIGVQFSMEDIESGVNQWRNAVVVYTFGSRPPTHVMQRVLERRWGTYSSIAVSLLKPGIFLVKLDNADSHARIREKGPWSFDNKPMIVKPWSQDLSLEKIGLQAVPVWVKLPHLPLQFWSNTMLSKISSTLGKPLFTDRMTAYGERLMYARVCVEMDVESTFPEKVLLRGPNGWNHTQQVEYEWKPARCTHCKTFGHWETSCLLKPRVQQVWKAKTTSENEKENGKPAQNGNQNEQCHNKPTIRLHNSFQLLDQGEQEQGEALEEIDPNKNLGKSQTGSRATNASLKQKSSSLSARKGEGTISD</sequence>
<dbReference type="Pfam" id="PF14111">
    <property type="entry name" value="DUF4283"/>
    <property type="match status" value="1"/>
</dbReference>
<dbReference type="PANTHER" id="PTHR33233:SF14">
    <property type="entry name" value="ENDONUCLEASE_EXONUCLEASE_PHOSPHATASE"/>
    <property type="match status" value="1"/>
</dbReference>